<dbReference type="InterPro" id="IPR014929">
    <property type="entry name" value="E2-binding"/>
</dbReference>
<dbReference type="GO" id="GO:0045116">
    <property type="term" value="P:protein neddylation"/>
    <property type="evidence" value="ECO:0007669"/>
    <property type="project" value="UniProtKB-UniRule"/>
</dbReference>
<feature type="domain" description="THIF-type NAD/FAD binding fold" evidence="11">
    <location>
        <begin position="1"/>
        <end position="249"/>
    </location>
</feature>
<dbReference type="GO" id="GO:0005524">
    <property type="term" value="F:ATP binding"/>
    <property type="evidence" value="ECO:0007669"/>
    <property type="project" value="UniProtKB-UniRule"/>
</dbReference>
<evidence type="ECO:0000259" key="12">
    <source>
        <dbReference type="Pfam" id="PF08825"/>
    </source>
</evidence>
<dbReference type="InterPro" id="IPR035985">
    <property type="entry name" value="Ubiquitin-activating_enz"/>
</dbReference>
<dbReference type="PANTHER" id="PTHR10953">
    <property type="entry name" value="UBIQUITIN-ACTIVATING ENZYME E1"/>
    <property type="match status" value="1"/>
</dbReference>
<comment type="function">
    <text evidence="10">Catalytic subunit of the dimeric E1 enzyme, which activates NEDD8.</text>
</comment>
<dbReference type="EC" id="6.2.1.64" evidence="8 10"/>
<accession>A0A6B2L3U2</accession>
<feature type="domain" description="E2 binding" evidence="12">
    <location>
        <begin position="286"/>
        <end position="363"/>
    </location>
</feature>
<keyword evidence="6 10" id="KW-0833">Ubl conjugation pathway</keyword>
<dbReference type="GO" id="GO:0005634">
    <property type="term" value="C:nucleus"/>
    <property type="evidence" value="ECO:0007669"/>
    <property type="project" value="TreeGrafter"/>
</dbReference>
<comment type="similarity">
    <text evidence="2 10">Belongs to the ubiquitin-activating E1 family. UBA3 subfamily.</text>
</comment>
<dbReference type="PANTHER" id="PTHR10953:SF6">
    <property type="entry name" value="NEDD8-ACTIVATING ENZYME E1 CATALYTIC SUBUNIT"/>
    <property type="match status" value="1"/>
</dbReference>
<dbReference type="UniPathway" id="UPA00885"/>
<evidence type="ECO:0000256" key="1">
    <source>
        <dbReference type="ARBA" id="ARBA00005032"/>
    </source>
</evidence>
<evidence type="ECO:0000256" key="2">
    <source>
        <dbReference type="ARBA" id="ARBA00006310"/>
    </source>
</evidence>
<evidence type="ECO:0000259" key="11">
    <source>
        <dbReference type="Pfam" id="PF00899"/>
    </source>
</evidence>
<dbReference type="Gene3D" id="3.40.50.720">
    <property type="entry name" value="NAD(P)-binding Rossmann-like Domain"/>
    <property type="match status" value="1"/>
</dbReference>
<evidence type="ECO:0000256" key="3">
    <source>
        <dbReference type="ARBA" id="ARBA00015203"/>
    </source>
</evidence>
<dbReference type="Pfam" id="PF00899">
    <property type="entry name" value="ThiF"/>
    <property type="match status" value="1"/>
</dbReference>
<evidence type="ECO:0000256" key="9">
    <source>
        <dbReference type="ARBA" id="ARBA00024626"/>
    </source>
</evidence>
<dbReference type="GO" id="GO:0019781">
    <property type="term" value="F:NEDD8 activating enzyme activity"/>
    <property type="evidence" value="ECO:0007669"/>
    <property type="project" value="UniProtKB-UniRule"/>
</dbReference>
<dbReference type="InterPro" id="IPR000594">
    <property type="entry name" value="ThiF_NAD_FAD-bd"/>
</dbReference>
<keyword evidence="5 10" id="KW-0547">Nucleotide-binding</keyword>
<dbReference type="SUPFAM" id="SSF69572">
    <property type="entry name" value="Activating enzymes of the ubiquitin-like proteins"/>
    <property type="match status" value="1"/>
</dbReference>
<comment type="catalytic activity">
    <reaction evidence="9 10">
        <text>ATP + [NEDD8 protein] + [E1 NEDD8-activating enzyme]-L-cysteine = AMP + diphosphate + [E1 NEDD8-activating enzyme]-S-[NEDD8 protein]-yl-L-cysteine.</text>
        <dbReference type="EC" id="6.2.1.64"/>
    </reaction>
</comment>
<sequence length="385" mass="43378">MDTIDYSNLNRQFLFREKDVGKPKSEVAAEFINRRVPGVNVRAHHGKIQDKPDEFYQQFHVVVAGLDSIPARRWINETLCALAQKITVVDEKTGEEREEWDLESIIPLIDGGTEGLMGQTRVIFPHLTPCFECLLHLFPPDPLNFQECTLVSTPRQPQHCISWALRFAWEDDPVRKGTKVDGDNPEHIKWIFEKALQRAKDCNISGVDYKLTQGVVKRIIPAIASTNAIIAAGCANEAWKIATNASRHLQNWVMVSGGVGVYTSTTKYEKTEDCLICSLTGCTISVNPDMTLQEFIQFLINDTATFLYVTQPSIMSVDPQTGEKKFLHMTGFMAKRTAVNLPKKMSELVKEGTTLSITNKSVTTGENQISRERNYLVGIKWKQSN</sequence>
<comment type="pathway">
    <text evidence="1 10">Protein modification; protein neddylation.</text>
</comment>
<organism evidence="13">
    <name type="scientific">Arcella intermedia</name>
    <dbReference type="NCBI Taxonomy" id="1963864"/>
    <lineage>
        <taxon>Eukaryota</taxon>
        <taxon>Amoebozoa</taxon>
        <taxon>Tubulinea</taxon>
        <taxon>Elardia</taxon>
        <taxon>Arcellinida</taxon>
        <taxon>Sphaerothecina</taxon>
        <taxon>Arcellidae</taxon>
        <taxon>Arcella</taxon>
    </lineage>
</organism>
<keyword evidence="7 10" id="KW-0067">ATP-binding</keyword>
<evidence type="ECO:0000313" key="13">
    <source>
        <dbReference type="EMBL" id="NDV31619.1"/>
    </source>
</evidence>
<evidence type="ECO:0000256" key="7">
    <source>
        <dbReference type="ARBA" id="ARBA00022840"/>
    </source>
</evidence>
<dbReference type="AlphaFoldDB" id="A0A6B2L3U2"/>
<evidence type="ECO:0000256" key="6">
    <source>
        <dbReference type="ARBA" id="ARBA00022786"/>
    </source>
</evidence>
<evidence type="ECO:0000256" key="5">
    <source>
        <dbReference type="ARBA" id="ARBA00022741"/>
    </source>
</evidence>
<evidence type="ECO:0000256" key="10">
    <source>
        <dbReference type="RuleBase" id="RU368009"/>
    </source>
</evidence>
<dbReference type="GO" id="GO:0005737">
    <property type="term" value="C:cytoplasm"/>
    <property type="evidence" value="ECO:0007669"/>
    <property type="project" value="TreeGrafter"/>
</dbReference>
<dbReference type="InterPro" id="IPR045886">
    <property type="entry name" value="ThiF/MoeB/HesA"/>
</dbReference>
<dbReference type="Pfam" id="PF08825">
    <property type="entry name" value="E2_bind"/>
    <property type="match status" value="1"/>
</dbReference>
<protein>
    <recommendedName>
        <fullName evidence="3 10">NEDD8-activating enzyme E1 catalytic subunit</fullName>
        <ecNumber evidence="8 10">6.2.1.64</ecNumber>
    </recommendedName>
</protein>
<dbReference type="Gene3D" id="1.10.10.520">
    <property type="entry name" value="Ubiquitin activating enzymes (Uba3). Chain: B, domain 2"/>
    <property type="match status" value="1"/>
</dbReference>
<dbReference type="EMBL" id="GIBP01002650">
    <property type="protein sequence ID" value="NDV31619.1"/>
    <property type="molecule type" value="Transcribed_RNA"/>
</dbReference>
<evidence type="ECO:0000256" key="8">
    <source>
        <dbReference type="ARBA" id="ARBA00023624"/>
    </source>
</evidence>
<reference evidence="13" key="1">
    <citation type="journal article" date="2020" name="J. Eukaryot. Microbiol.">
        <title>De novo Sequencing, Assembly and Annotation of the Transcriptome for the Free-Living Testate Amoeba Arcella intermedia.</title>
        <authorList>
            <person name="Ribeiro G.M."/>
            <person name="Porfirio-Sousa A.L."/>
            <person name="Maurer-Alcala X.X."/>
            <person name="Katz L.A."/>
            <person name="Lahr D.J.G."/>
        </authorList>
    </citation>
    <scope>NUCLEOTIDE SEQUENCE</scope>
</reference>
<dbReference type="Gene3D" id="3.10.290.20">
    <property type="entry name" value="Ubiquitin-like 2 activating enzyme e1b. Chain: B, domain 3"/>
    <property type="match status" value="1"/>
</dbReference>
<keyword evidence="4 10" id="KW-0436">Ligase</keyword>
<dbReference type="InterPro" id="IPR023318">
    <property type="entry name" value="Ub_act_enz_dom_a_sf"/>
</dbReference>
<dbReference type="FunFam" id="1.10.10.520:FF:000001">
    <property type="entry name" value="NEDD8-activating enzyme E1 catalytic subunit"/>
    <property type="match status" value="1"/>
</dbReference>
<name>A0A6B2L3U2_9EUKA</name>
<evidence type="ECO:0000256" key="4">
    <source>
        <dbReference type="ARBA" id="ARBA00022598"/>
    </source>
</evidence>
<proteinExistence type="inferred from homology"/>